<keyword evidence="4 8" id="KW-0862">Zinc</keyword>
<dbReference type="GO" id="GO:0000978">
    <property type="term" value="F:RNA polymerase II cis-regulatory region sequence-specific DNA binding"/>
    <property type="evidence" value="ECO:0007669"/>
    <property type="project" value="TreeGrafter"/>
</dbReference>
<evidence type="ECO:0008006" key="14">
    <source>
        <dbReference type="Google" id="ProtNLM"/>
    </source>
</evidence>
<evidence type="ECO:0000256" key="1">
    <source>
        <dbReference type="ARBA" id="ARBA00022723"/>
    </source>
</evidence>
<feature type="region of interest" description="Disordered" evidence="9">
    <location>
        <begin position="148"/>
        <end position="183"/>
    </location>
</feature>
<dbReference type="GO" id="GO:0002009">
    <property type="term" value="P:morphogenesis of an epithelium"/>
    <property type="evidence" value="ECO:0007669"/>
    <property type="project" value="UniProtKB-ARBA"/>
</dbReference>
<dbReference type="FunFam" id="3.30.160.60:FF:000624">
    <property type="entry name" value="zinc finger protein 697"/>
    <property type="match status" value="1"/>
</dbReference>
<dbReference type="GO" id="GO:0008270">
    <property type="term" value="F:zinc ion binding"/>
    <property type="evidence" value="ECO:0007669"/>
    <property type="project" value="UniProtKB-UniRule"/>
</dbReference>
<feature type="domain" description="C2H2-type" evidence="10">
    <location>
        <begin position="361"/>
        <end position="388"/>
    </location>
</feature>
<dbReference type="SUPFAM" id="SSF57667">
    <property type="entry name" value="beta-beta-alpha zinc fingers"/>
    <property type="match status" value="4"/>
</dbReference>
<dbReference type="InParanoid" id="B4N144"/>
<evidence type="ECO:0000313" key="12">
    <source>
        <dbReference type="EMBL" id="EDW78134.1"/>
    </source>
</evidence>
<dbReference type="PROSITE" id="PS00028">
    <property type="entry name" value="ZINC_FINGER_C2H2_1"/>
    <property type="match status" value="8"/>
</dbReference>
<keyword evidence="2" id="KW-0677">Repeat</keyword>
<evidence type="ECO:0000256" key="5">
    <source>
        <dbReference type="ARBA" id="ARBA00023242"/>
    </source>
</evidence>
<evidence type="ECO:0000259" key="10">
    <source>
        <dbReference type="PROSITE" id="PS50157"/>
    </source>
</evidence>
<feature type="region of interest" description="Disordered" evidence="9">
    <location>
        <begin position="374"/>
        <end position="405"/>
    </location>
</feature>
<evidence type="ECO:0000256" key="2">
    <source>
        <dbReference type="ARBA" id="ARBA00022737"/>
    </source>
</evidence>
<evidence type="ECO:0000259" key="11">
    <source>
        <dbReference type="PROSITE" id="PS51915"/>
    </source>
</evidence>
<feature type="domain" description="C2H2-type" evidence="10">
    <location>
        <begin position="442"/>
        <end position="464"/>
    </location>
</feature>
<feature type="compositionally biased region" description="Low complexity" evidence="9">
    <location>
        <begin position="390"/>
        <end position="405"/>
    </location>
</feature>
<dbReference type="PROSITE" id="PS51915">
    <property type="entry name" value="ZAD"/>
    <property type="match status" value="1"/>
</dbReference>
<name>B4N144_DROWI</name>
<feature type="domain" description="C2H2-type" evidence="10">
    <location>
        <begin position="277"/>
        <end position="304"/>
    </location>
</feature>
<dbReference type="Gene3D" id="3.30.160.60">
    <property type="entry name" value="Classic Zinc Finger"/>
    <property type="match status" value="7"/>
</dbReference>
<feature type="region of interest" description="Disordered" evidence="9">
    <location>
        <begin position="1"/>
        <end position="26"/>
    </location>
</feature>
<dbReference type="PhylomeDB" id="B4N144"/>
<dbReference type="FunCoup" id="B4N144">
    <property type="interactions" value="17"/>
</dbReference>
<proteinExistence type="inferred from homology"/>
<keyword evidence="3 7" id="KW-0863">Zinc-finger</keyword>
<dbReference type="FunFam" id="3.30.160.60:FF:000100">
    <property type="entry name" value="Zinc finger 45-like"/>
    <property type="match status" value="1"/>
</dbReference>
<feature type="domain" description="C2H2-type" evidence="10">
    <location>
        <begin position="496"/>
        <end position="523"/>
    </location>
</feature>
<reference evidence="12 13" key="1">
    <citation type="journal article" date="2007" name="Nature">
        <title>Evolution of genes and genomes on the Drosophila phylogeny.</title>
        <authorList>
            <consortium name="Drosophila 12 Genomes Consortium"/>
            <person name="Clark A.G."/>
            <person name="Eisen M.B."/>
            <person name="Smith D.R."/>
            <person name="Bergman C.M."/>
            <person name="Oliver B."/>
            <person name="Markow T.A."/>
            <person name="Kaufman T.C."/>
            <person name="Kellis M."/>
            <person name="Gelbart W."/>
            <person name="Iyer V.N."/>
            <person name="Pollard D.A."/>
            <person name="Sackton T.B."/>
            <person name="Larracuente A.M."/>
            <person name="Singh N.D."/>
            <person name="Abad J.P."/>
            <person name="Abt D.N."/>
            <person name="Adryan B."/>
            <person name="Aguade M."/>
            <person name="Akashi H."/>
            <person name="Anderson W.W."/>
            <person name="Aquadro C.F."/>
            <person name="Ardell D.H."/>
            <person name="Arguello R."/>
            <person name="Artieri C.G."/>
            <person name="Barbash D.A."/>
            <person name="Barker D."/>
            <person name="Barsanti P."/>
            <person name="Batterham P."/>
            <person name="Batzoglou S."/>
            <person name="Begun D."/>
            <person name="Bhutkar A."/>
            <person name="Blanco E."/>
            <person name="Bosak S.A."/>
            <person name="Bradley R.K."/>
            <person name="Brand A.D."/>
            <person name="Brent M.R."/>
            <person name="Brooks A.N."/>
            <person name="Brown R.H."/>
            <person name="Butlin R.K."/>
            <person name="Caggese C."/>
            <person name="Calvi B.R."/>
            <person name="Bernardo de Carvalho A."/>
            <person name="Caspi A."/>
            <person name="Castrezana S."/>
            <person name="Celniker S.E."/>
            <person name="Chang J.L."/>
            <person name="Chapple C."/>
            <person name="Chatterji S."/>
            <person name="Chinwalla A."/>
            <person name="Civetta A."/>
            <person name="Clifton S.W."/>
            <person name="Comeron J.M."/>
            <person name="Costello J.C."/>
            <person name="Coyne J.A."/>
            <person name="Daub J."/>
            <person name="David R.G."/>
            <person name="Delcher A.L."/>
            <person name="Delehaunty K."/>
            <person name="Do C.B."/>
            <person name="Ebling H."/>
            <person name="Edwards K."/>
            <person name="Eickbush T."/>
            <person name="Evans J.D."/>
            <person name="Filipski A."/>
            <person name="Findeiss S."/>
            <person name="Freyhult E."/>
            <person name="Fulton L."/>
            <person name="Fulton R."/>
            <person name="Garcia A.C."/>
            <person name="Gardiner A."/>
            <person name="Garfield D.A."/>
            <person name="Garvin B.E."/>
            <person name="Gibson G."/>
            <person name="Gilbert D."/>
            <person name="Gnerre S."/>
            <person name="Godfrey J."/>
            <person name="Good R."/>
            <person name="Gotea V."/>
            <person name="Gravely B."/>
            <person name="Greenberg A.J."/>
            <person name="Griffiths-Jones S."/>
            <person name="Gross S."/>
            <person name="Guigo R."/>
            <person name="Gustafson E.A."/>
            <person name="Haerty W."/>
            <person name="Hahn M.W."/>
            <person name="Halligan D.L."/>
            <person name="Halpern A.L."/>
            <person name="Halter G.M."/>
            <person name="Han M.V."/>
            <person name="Heger A."/>
            <person name="Hillier L."/>
            <person name="Hinrichs A.S."/>
            <person name="Holmes I."/>
            <person name="Hoskins R.A."/>
            <person name="Hubisz M.J."/>
            <person name="Hultmark D."/>
            <person name="Huntley M.A."/>
            <person name="Jaffe D.B."/>
            <person name="Jagadeeshan S."/>
            <person name="Jeck W.R."/>
            <person name="Johnson J."/>
            <person name="Jones C.D."/>
            <person name="Jordan W.C."/>
            <person name="Karpen G.H."/>
            <person name="Kataoka E."/>
            <person name="Keightley P.D."/>
            <person name="Kheradpour P."/>
            <person name="Kirkness E.F."/>
            <person name="Koerich L.B."/>
            <person name="Kristiansen K."/>
            <person name="Kudrna D."/>
            <person name="Kulathinal R.J."/>
            <person name="Kumar S."/>
            <person name="Kwok R."/>
            <person name="Lander E."/>
            <person name="Langley C.H."/>
            <person name="Lapoint R."/>
            <person name="Lazzaro B.P."/>
            <person name="Lee S.J."/>
            <person name="Levesque L."/>
            <person name="Li R."/>
            <person name="Lin C.F."/>
            <person name="Lin M.F."/>
            <person name="Lindblad-Toh K."/>
            <person name="Llopart A."/>
            <person name="Long M."/>
            <person name="Low L."/>
            <person name="Lozovsky E."/>
            <person name="Lu J."/>
            <person name="Luo M."/>
            <person name="Machado C.A."/>
            <person name="Makalowski W."/>
            <person name="Marzo M."/>
            <person name="Matsuda M."/>
            <person name="Matzkin L."/>
            <person name="McAllister B."/>
            <person name="McBride C.S."/>
            <person name="McKernan B."/>
            <person name="McKernan K."/>
            <person name="Mendez-Lago M."/>
            <person name="Minx P."/>
            <person name="Mollenhauer M.U."/>
            <person name="Montooth K."/>
            <person name="Mount S.M."/>
            <person name="Mu X."/>
            <person name="Myers E."/>
            <person name="Negre B."/>
            <person name="Newfeld S."/>
            <person name="Nielsen R."/>
            <person name="Noor M.A."/>
            <person name="O'Grady P."/>
            <person name="Pachter L."/>
            <person name="Papaceit M."/>
            <person name="Parisi M.J."/>
            <person name="Parisi M."/>
            <person name="Parts L."/>
            <person name="Pedersen J.S."/>
            <person name="Pesole G."/>
            <person name="Phillippy A.M."/>
            <person name="Ponting C.P."/>
            <person name="Pop M."/>
            <person name="Porcelli D."/>
            <person name="Powell J.R."/>
            <person name="Prohaska S."/>
            <person name="Pruitt K."/>
            <person name="Puig M."/>
            <person name="Quesneville H."/>
            <person name="Ram K.R."/>
            <person name="Rand D."/>
            <person name="Rasmussen M.D."/>
            <person name="Reed L.K."/>
            <person name="Reenan R."/>
            <person name="Reily A."/>
            <person name="Remington K.A."/>
            <person name="Rieger T.T."/>
            <person name="Ritchie M.G."/>
            <person name="Robin C."/>
            <person name="Rogers Y.H."/>
            <person name="Rohde C."/>
            <person name="Rozas J."/>
            <person name="Rubenfield M.J."/>
            <person name="Ruiz A."/>
            <person name="Russo S."/>
            <person name="Salzberg S.L."/>
            <person name="Sanchez-Gracia A."/>
            <person name="Saranga D.J."/>
            <person name="Sato H."/>
            <person name="Schaeffer S.W."/>
            <person name="Schatz M.C."/>
            <person name="Schlenke T."/>
            <person name="Schwartz R."/>
            <person name="Segarra C."/>
            <person name="Singh R.S."/>
            <person name="Sirot L."/>
            <person name="Sirota M."/>
            <person name="Sisneros N.B."/>
            <person name="Smith C.D."/>
            <person name="Smith T.F."/>
            <person name="Spieth J."/>
            <person name="Stage D.E."/>
            <person name="Stark A."/>
            <person name="Stephan W."/>
            <person name="Strausberg R.L."/>
            <person name="Strempel S."/>
            <person name="Sturgill D."/>
            <person name="Sutton G."/>
            <person name="Sutton G.G."/>
            <person name="Tao W."/>
            <person name="Teichmann S."/>
            <person name="Tobari Y.N."/>
            <person name="Tomimura Y."/>
            <person name="Tsolas J.M."/>
            <person name="Valente V.L."/>
            <person name="Venter E."/>
            <person name="Venter J.C."/>
            <person name="Vicario S."/>
            <person name="Vieira F.G."/>
            <person name="Vilella A.J."/>
            <person name="Villasante A."/>
            <person name="Walenz B."/>
            <person name="Wang J."/>
            <person name="Wasserman M."/>
            <person name="Watts T."/>
            <person name="Wilson D."/>
            <person name="Wilson R.K."/>
            <person name="Wing R.A."/>
            <person name="Wolfner M.F."/>
            <person name="Wong A."/>
            <person name="Wong G.K."/>
            <person name="Wu C.I."/>
            <person name="Wu G."/>
            <person name="Yamamoto D."/>
            <person name="Yang H.P."/>
            <person name="Yang S.P."/>
            <person name="Yorke J.A."/>
            <person name="Yoshida K."/>
            <person name="Zdobnov E."/>
            <person name="Zhang P."/>
            <person name="Zhang Y."/>
            <person name="Zimin A.V."/>
            <person name="Baldwin J."/>
            <person name="Abdouelleil A."/>
            <person name="Abdulkadir J."/>
            <person name="Abebe A."/>
            <person name="Abera B."/>
            <person name="Abreu J."/>
            <person name="Acer S.C."/>
            <person name="Aftuck L."/>
            <person name="Alexander A."/>
            <person name="An P."/>
            <person name="Anderson E."/>
            <person name="Anderson S."/>
            <person name="Arachi H."/>
            <person name="Azer M."/>
            <person name="Bachantsang P."/>
            <person name="Barry A."/>
            <person name="Bayul T."/>
            <person name="Berlin A."/>
            <person name="Bessette D."/>
            <person name="Bloom T."/>
            <person name="Blye J."/>
            <person name="Boguslavskiy L."/>
            <person name="Bonnet C."/>
            <person name="Boukhgalter B."/>
            <person name="Bourzgui I."/>
            <person name="Brown A."/>
            <person name="Cahill P."/>
            <person name="Channer S."/>
            <person name="Cheshatsang Y."/>
            <person name="Chuda L."/>
            <person name="Citroen M."/>
            <person name="Collymore A."/>
            <person name="Cooke P."/>
            <person name="Costello M."/>
            <person name="D'Aco K."/>
            <person name="Daza R."/>
            <person name="De Haan G."/>
            <person name="DeGray S."/>
            <person name="DeMaso C."/>
            <person name="Dhargay N."/>
            <person name="Dooley K."/>
            <person name="Dooley E."/>
            <person name="Doricent M."/>
            <person name="Dorje P."/>
            <person name="Dorjee K."/>
            <person name="Dupes A."/>
            <person name="Elong R."/>
            <person name="Falk J."/>
            <person name="Farina A."/>
            <person name="Faro S."/>
            <person name="Ferguson D."/>
            <person name="Fisher S."/>
            <person name="Foley C.D."/>
            <person name="Franke A."/>
            <person name="Friedrich D."/>
            <person name="Gadbois L."/>
            <person name="Gearin G."/>
            <person name="Gearin C.R."/>
            <person name="Giannoukos G."/>
            <person name="Goode T."/>
            <person name="Graham J."/>
            <person name="Grandbois E."/>
            <person name="Grewal S."/>
            <person name="Gyaltsen K."/>
            <person name="Hafez N."/>
            <person name="Hagos B."/>
            <person name="Hall J."/>
            <person name="Henson C."/>
            <person name="Hollinger A."/>
            <person name="Honan T."/>
            <person name="Huard M.D."/>
            <person name="Hughes L."/>
            <person name="Hurhula B."/>
            <person name="Husby M.E."/>
            <person name="Kamat A."/>
            <person name="Kanga B."/>
            <person name="Kashin S."/>
            <person name="Khazanovich D."/>
            <person name="Kisner P."/>
            <person name="Lance K."/>
            <person name="Lara M."/>
            <person name="Lee W."/>
            <person name="Lennon N."/>
            <person name="Letendre F."/>
            <person name="LeVine R."/>
            <person name="Lipovsky A."/>
            <person name="Liu X."/>
            <person name="Liu J."/>
            <person name="Liu S."/>
            <person name="Lokyitsang T."/>
            <person name="Lokyitsang Y."/>
            <person name="Lubonja R."/>
            <person name="Lui A."/>
            <person name="MacDonald P."/>
            <person name="Magnisalis V."/>
            <person name="Maru K."/>
            <person name="Matthews C."/>
            <person name="McCusker W."/>
            <person name="McDonough S."/>
            <person name="Mehta T."/>
            <person name="Meldrim J."/>
            <person name="Meneus L."/>
            <person name="Mihai O."/>
            <person name="Mihalev A."/>
            <person name="Mihova T."/>
            <person name="Mittelman R."/>
            <person name="Mlenga V."/>
            <person name="Montmayeur A."/>
            <person name="Mulrain L."/>
            <person name="Navidi A."/>
            <person name="Naylor J."/>
            <person name="Negash T."/>
            <person name="Nguyen T."/>
            <person name="Nguyen N."/>
            <person name="Nicol R."/>
            <person name="Norbu C."/>
            <person name="Norbu N."/>
            <person name="Novod N."/>
            <person name="O'Neill B."/>
            <person name="Osman S."/>
            <person name="Markiewicz E."/>
            <person name="Oyono O.L."/>
            <person name="Patti C."/>
            <person name="Phunkhang P."/>
            <person name="Pierre F."/>
            <person name="Priest M."/>
            <person name="Raghuraman S."/>
            <person name="Rege F."/>
            <person name="Reyes R."/>
            <person name="Rise C."/>
            <person name="Rogov P."/>
            <person name="Ross K."/>
            <person name="Ryan E."/>
            <person name="Settipalli S."/>
            <person name="Shea T."/>
            <person name="Sherpa N."/>
            <person name="Shi L."/>
            <person name="Shih D."/>
            <person name="Sparrow T."/>
            <person name="Spaulding J."/>
            <person name="Stalker J."/>
            <person name="Stange-Thomann N."/>
            <person name="Stavropoulos S."/>
            <person name="Stone C."/>
            <person name="Strader C."/>
            <person name="Tesfaye S."/>
            <person name="Thomson T."/>
            <person name="Thoulutsang Y."/>
            <person name="Thoulutsang D."/>
            <person name="Topham K."/>
            <person name="Topping I."/>
            <person name="Tsamla T."/>
            <person name="Vassiliev H."/>
            <person name="Vo A."/>
            <person name="Wangchuk T."/>
            <person name="Wangdi T."/>
            <person name="Weiand M."/>
            <person name="Wilkinson J."/>
            <person name="Wilson A."/>
            <person name="Yadav S."/>
            <person name="Young G."/>
            <person name="Yu Q."/>
            <person name="Zembek L."/>
            <person name="Zhong D."/>
            <person name="Zimmer A."/>
            <person name="Zwirko Z."/>
            <person name="Jaffe D.B."/>
            <person name="Alvarez P."/>
            <person name="Brockman W."/>
            <person name="Butler J."/>
            <person name="Chin C."/>
            <person name="Gnerre S."/>
            <person name="Grabherr M."/>
            <person name="Kleber M."/>
            <person name="Mauceli E."/>
            <person name="MacCallum I."/>
        </authorList>
    </citation>
    <scope>NUCLEOTIDE SEQUENCE [LARGE SCALE GENOMIC DNA]</scope>
    <source>
        <strain evidence="13">Tucson 14030-0811.24</strain>
    </source>
</reference>
<dbReference type="InterPro" id="IPR013087">
    <property type="entry name" value="Znf_C2H2_type"/>
</dbReference>
<dbReference type="AlphaFoldDB" id="B4N144"/>
<organism evidence="12 13">
    <name type="scientific">Drosophila willistoni</name>
    <name type="common">Fruit fly</name>
    <dbReference type="NCBI Taxonomy" id="7260"/>
    <lineage>
        <taxon>Eukaryota</taxon>
        <taxon>Metazoa</taxon>
        <taxon>Ecdysozoa</taxon>
        <taxon>Arthropoda</taxon>
        <taxon>Hexapoda</taxon>
        <taxon>Insecta</taxon>
        <taxon>Pterygota</taxon>
        <taxon>Neoptera</taxon>
        <taxon>Endopterygota</taxon>
        <taxon>Diptera</taxon>
        <taxon>Brachycera</taxon>
        <taxon>Muscomorpha</taxon>
        <taxon>Ephydroidea</taxon>
        <taxon>Drosophilidae</taxon>
        <taxon>Drosophila</taxon>
        <taxon>Sophophora</taxon>
    </lineage>
</organism>
<feature type="binding site" evidence="8">
    <location>
        <position position="81"/>
    </location>
    <ligand>
        <name>Zn(2+)</name>
        <dbReference type="ChEBI" id="CHEBI:29105"/>
    </ligand>
</feature>
<feature type="binding site" evidence="8">
    <location>
        <position position="32"/>
    </location>
    <ligand>
        <name>Zn(2+)</name>
        <dbReference type="ChEBI" id="CHEBI:29105"/>
    </ligand>
</feature>
<dbReference type="Gene3D" id="3.40.1800.20">
    <property type="match status" value="1"/>
</dbReference>
<feature type="domain" description="ZAD" evidence="11">
    <location>
        <begin position="30"/>
        <end position="108"/>
    </location>
</feature>
<dbReference type="KEGG" id="dwi:6643836"/>
<dbReference type="SMART" id="SM00868">
    <property type="entry name" value="zf-AD"/>
    <property type="match status" value="1"/>
</dbReference>
<gene>
    <name evidence="12" type="primary">Dwil\GK24172</name>
    <name evidence="12" type="ORF">Dwil_GK24172</name>
</gene>
<feature type="domain" description="C2H2-type" evidence="10">
    <location>
        <begin position="469"/>
        <end position="497"/>
    </location>
</feature>
<evidence type="ECO:0000256" key="9">
    <source>
        <dbReference type="SAM" id="MobiDB-lite"/>
    </source>
</evidence>
<keyword evidence="13" id="KW-1185">Reference proteome</keyword>
<feature type="domain" description="C2H2-type" evidence="10">
    <location>
        <begin position="248"/>
        <end position="276"/>
    </location>
</feature>
<feature type="binding site" evidence="8">
    <location>
        <position position="35"/>
    </location>
    <ligand>
        <name>Zn(2+)</name>
        <dbReference type="ChEBI" id="CHEBI:29105"/>
    </ligand>
</feature>
<protein>
    <recommendedName>
        <fullName evidence="14">Protein krueppel</fullName>
    </recommendedName>
</protein>
<dbReference type="SMART" id="SM00355">
    <property type="entry name" value="ZnF_C2H2"/>
    <property type="match status" value="9"/>
</dbReference>
<dbReference type="PANTHER" id="PTHR24388">
    <property type="entry name" value="ZINC FINGER PROTEIN"/>
    <property type="match status" value="1"/>
</dbReference>
<dbReference type="Pfam" id="PF00096">
    <property type="entry name" value="zf-C2H2"/>
    <property type="match status" value="6"/>
</dbReference>
<dbReference type="PANTHER" id="PTHR24388:SF53">
    <property type="entry name" value="CHORION TRANSCRIPTION FACTOR CF2-RELATED"/>
    <property type="match status" value="1"/>
</dbReference>
<sequence>MLNLATEGTDTPAFSTANGPSTSAEEDNNARCRLCHQAAETAVNIFENDVDFGSMGSIANLCQNLYGVQYERHELLPERICSRCLELLEDFYMHRKGMEQRELALLAELGEMLKQDAKYRPGLNGNPGIFEPEEGCIIVDVDPDKLSETSEDELYDDDDDENGEVEDEEDEEEEDENMQAQNGDEMEMPLGMDAAQMALMGAANLSQDATMDSRPKCAYLCQFCDLGFTLQSDCQQHEKTSHDAAAPYSCSYCNLRMTTRPQLITHIKTLHDADRPYVCAHCRKSFVRRSDLKKHTIVHTGVRPYTCSVCGKSFSRNTNLTKHMRIHSGVKPFVCQQCPRSFQTSSEMMKHMRSHAEIKPFQCQRCPYSSSRKDKLVAHQQVHNKRDVEQQQQQQQQGQVQLQPQMQPQLQPHMLQNYLYQQTDFTPNKVKPPAQSKSSRNFHCDVCDRSFQRERDLQRHRALHMDTLFSCKICQQGFNRREQLQRHELEAHGPSYTCGVCCISFLHQTELENHFKVHQLQHQMAKSTQEAMNVAAVQTAAGNVLPIPVSMPMMPVEQAQLRPSAADIHFYSNMIPTMNLGFYNETRPEE</sequence>
<dbReference type="InterPro" id="IPR012934">
    <property type="entry name" value="Znf_AD"/>
</dbReference>
<feature type="compositionally biased region" description="Polar residues" evidence="9">
    <location>
        <begin position="1"/>
        <end position="23"/>
    </location>
</feature>
<comment type="similarity">
    <text evidence="6">Belongs to the snail C2H2-type zinc-finger protein family.</text>
</comment>
<accession>B4N144</accession>
<dbReference type="EMBL" id="CH963920">
    <property type="protein sequence ID" value="EDW78134.1"/>
    <property type="molecule type" value="Genomic_DNA"/>
</dbReference>
<dbReference type="GO" id="GO:0048598">
    <property type="term" value="P:embryonic morphogenesis"/>
    <property type="evidence" value="ECO:0007669"/>
    <property type="project" value="UniProtKB-ARBA"/>
</dbReference>
<evidence type="ECO:0000256" key="4">
    <source>
        <dbReference type="ARBA" id="ARBA00022833"/>
    </source>
</evidence>
<feature type="compositionally biased region" description="Acidic residues" evidence="9">
    <location>
        <begin position="149"/>
        <end position="177"/>
    </location>
</feature>
<evidence type="ECO:0000256" key="3">
    <source>
        <dbReference type="ARBA" id="ARBA00022771"/>
    </source>
</evidence>
<dbReference type="InterPro" id="IPR050527">
    <property type="entry name" value="Snail/Krueppel_Znf"/>
</dbReference>
<dbReference type="GO" id="GO:0000981">
    <property type="term" value="F:DNA-binding transcription factor activity, RNA polymerase II-specific"/>
    <property type="evidence" value="ECO:0007669"/>
    <property type="project" value="TreeGrafter"/>
</dbReference>
<dbReference type="Proteomes" id="UP000007798">
    <property type="component" value="Unassembled WGS sequence"/>
</dbReference>
<feature type="domain" description="C2H2-type" evidence="10">
    <location>
        <begin position="219"/>
        <end position="247"/>
    </location>
</feature>
<evidence type="ECO:0000256" key="8">
    <source>
        <dbReference type="PROSITE-ProRule" id="PRU01263"/>
    </source>
</evidence>
<evidence type="ECO:0000256" key="7">
    <source>
        <dbReference type="PROSITE-ProRule" id="PRU00042"/>
    </source>
</evidence>
<dbReference type="OrthoDB" id="202234at2759"/>
<dbReference type="eggNOG" id="KOG1721">
    <property type="taxonomic scope" value="Eukaryota"/>
</dbReference>
<evidence type="ECO:0000313" key="13">
    <source>
        <dbReference type="Proteomes" id="UP000007798"/>
    </source>
</evidence>
<keyword evidence="5" id="KW-0539">Nucleus</keyword>
<dbReference type="FunFam" id="3.30.160.60:FF:000202">
    <property type="entry name" value="Zinc finger protein 574"/>
    <property type="match status" value="1"/>
</dbReference>
<feature type="domain" description="C2H2-type" evidence="10">
    <location>
        <begin position="333"/>
        <end position="360"/>
    </location>
</feature>
<keyword evidence="1 8" id="KW-0479">Metal-binding</keyword>
<feature type="domain" description="C2H2-type" evidence="10">
    <location>
        <begin position="305"/>
        <end position="332"/>
    </location>
</feature>
<dbReference type="SUPFAM" id="SSF57716">
    <property type="entry name" value="Glucocorticoid receptor-like (DNA-binding domain)"/>
    <property type="match status" value="1"/>
</dbReference>
<evidence type="ECO:0000256" key="6">
    <source>
        <dbReference type="ARBA" id="ARBA00037948"/>
    </source>
</evidence>
<dbReference type="GO" id="GO:0005634">
    <property type="term" value="C:nucleus"/>
    <property type="evidence" value="ECO:0007669"/>
    <property type="project" value="UniProtKB-SubCell"/>
</dbReference>
<dbReference type="HOGENOM" id="CLU_488588_0_0_1"/>
<dbReference type="OMA" id="TCAICCI"/>
<dbReference type="InterPro" id="IPR036236">
    <property type="entry name" value="Znf_C2H2_sf"/>
</dbReference>
<feature type="binding site" evidence="8">
    <location>
        <position position="84"/>
    </location>
    <ligand>
        <name>Zn(2+)</name>
        <dbReference type="ChEBI" id="CHEBI:29105"/>
    </ligand>
</feature>
<dbReference type="Pfam" id="PF07776">
    <property type="entry name" value="zf-AD"/>
    <property type="match status" value="1"/>
</dbReference>
<dbReference type="SMR" id="B4N144"/>
<dbReference type="PROSITE" id="PS50157">
    <property type="entry name" value="ZINC_FINGER_C2H2_2"/>
    <property type="match status" value="9"/>
</dbReference>